<protein>
    <submittedName>
        <fullName evidence="1">DUF3224 domain-containing protein</fullName>
    </submittedName>
</protein>
<organism evidence="1 2">
    <name type="scientific">Streptomyces tateyamensis</name>
    <dbReference type="NCBI Taxonomy" id="565073"/>
    <lineage>
        <taxon>Bacteria</taxon>
        <taxon>Bacillati</taxon>
        <taxon>Actinomycetota</taxon>
        <taxon>Actinomycetes</taxon>
        <taxon>Kitasatosporales</taxon>
        <taxon>Streptomycetaceae</taxon>
        <taxon>Streptomyces</taxon>
    </lineage>
</organism>
<name>A0A2V4NHV0_9ACTN</name>
<evidence type="ECO:0000313" key="1">
    <source>
        <dbReference type="EMBL" id="PYC67642.1"/>
    </source>
</evidence>
<dbReference type="EMBL" id="PYBW01000150">
    <property type="protein sequence ID" value="PYC67642.1"/>
    <property type="molecule type" value="Genomic_DNA"/>
</dbReference>
<proteinExistence type="predicted"/>
<dbReference type="Pfam" id="PF11528">
    <property type="entry name" value="DUF3224"/>
    <property type="match status" value="1"/>
</dbReference>
<gene>
    <name evidence="1" type="ORF">C7C46_30100</name>
</gene>
<dbReference type="Proteomes" id="UP000248039">
    <property type="component" value="Unassembled WGS sequence"/>
</dbReference>
<dbReference type="OrthoDB" id="882224at2"/>
<dbReference type="AlphaFoldDB" id="A0A2V4NHV0"/>
<dbReference type="InterPro" id="IPR023159">
    <property type="entry name" value="SO1590-like_sf"/>
</dbReference>
<reference evidence="1 2" key="1">
    <citation type="submission" date="2018-03" db="EMBL/GenBank/DDBJ databases">
        <title>Bioinformatic expansion and discovery of thiopeptide antibiotics.</title>
        <authorList>
            <person name="Schwalen C.J."/>
            <person name="Hudson G.A."/>
            <person name="Mitchell D.A."/>
        </authorList>
    </citation>
    <scope>NUCLEOTIDE SEQUENCE [LARGE SCALE GENOMIC DNA]</scope>
    <source>
        <strain evidence="1 2">ATCC 21389</strain>
    </source>
</reference>
<comment type="caution">
    <text evidence="1">The sequence shown here is derived from an EMBL/GenBank/DDBJ whole genome shotgun (WGS) entry which is preliminary data.</text>
</comment>
<dbReference type="Gene3D" id="2.40.350.10">
    <property type="entry name" value="SO1590-like"/>
    <property type="match status" value="1"/>
</dbReference>
<dbReference type="RefSeq" id="WP_110673100.1">
    <property type="nucleotide sequence ID" value="NZ_PYBW01000150.1"/>
</dbReference>
<accession>A0A2V4NHV0</accession>
<evidence type="ECO:0000313" key="2">
    <source>
        <dbReference type="Proteomes" id="UP000248039"/>
    </source>
</evidence>
<dbReference type="InterPro" id="IPR021607">
    <property type="entry name" value="DUF3224"/>
</dbReference>
<dbReference type="SUPFAM" id="SSF159238">
    <property type="entry name" value="SO1590-like"/>
    <property type="match status" value="1"/>
</dbReference>
<sequence>MRATAIFSVKSFVPTDVVPDPPVATAAPVGVSTMEKHFEGEVIGRSATLFTAAFDQATGVGTYLAMESFEGSVHGLDGAFNFAHSATTTGADRLNEFFVIVPGSGTAALAGITGTGGIAVDEDGTHRIWLDYQLGE</sequence>
<keyword evidence="2" id="KW-1185">Reference proteome</keyword>